<sequence>MTQSKSNSIQKNAETVHNFVWTGRNDLEDGALGTRVHHITKQVQNSDLSDELTDGAIALVGFASDAGVARNKGRVGAKQAPNLIRQALANMAWHSDAHIADLGDIECHDGQLEVSQKQCASVIANALSTNKVITLGGGHEVAWASFQGLAEHLHKKTEHLHKAEHLDKDQPERKPKIGIVNFDAHFDLREFKSNIADVKPSSGTPFNQISDYCHKHQWPFHYACLGVSAASNTKALFNKAYQLGVWYEHDRNMTQVNQVAQLVKLQKFIAECDYLYLTIDLDVFPAATAPGVSAPAARGVSYEALAPFLEQIFKHSEKLIIADIAEYNPDYDIDGQTARLAARLCWDIASAMASD</sequence>
<dbReference type="PROSITE" id="PS51409">
    <property type="entry name" value="ARGINASE_2"/>
    <property type="match status" value="1"/>
</dbReference>
<keyword evidence="11" id="KW-1185">Reference proteome</keyword>
<evidence type="ECO:0000313" key="11">
    <source>
        <dbReference type="Proteomes" id="UP000239763"/>
    </source>
</evidence>
<dbReference type="PIRSF" id="PIRSF036979">
    <property type="entry name" value="Arginase"/>
    <property type="match status" value="1"/>
</dbReference>
<comment type="function">
    <text evidence="5">Catalyzes the conversion of N-formimidoyl-L-glutamate to L-glutamate and formamide.</text>
</comment>
<dbReference type="SUPFAM" id="SSF52768">
    <property type="entry name" value="Arginase/deacetylase"/>
    <property type="match status" value="1"/>
</dbReference>
<dbReference type="InterPro" id="IPR023696">
    <property type="entry name" value="Ureohydrolase_dom_sf"/>
</dbReference>
<evidence type="ECO:0000256" key="7">
    <source>
        <dbReference type="PIRSR" id="PIRSR036979-1"/>
    </source>
</evidence>
<comment type="similarity">
    <text evidence="5 8 9">Belongs to the arginase family.</text>
</comment>
<evidence type="ECO:0000256" key="2">
    <source>
        <dbReference type="ARBA" id="ARBA00022801"/>
    </source>
</evidence>
<comment type="pathway">
    <text evidence="5">Amino-acid degradation; L-histidine degradation into L-glutamate; L-glutamate from N-formimidoyl-L-glutamate (hydrolase route): step 1/1.</text>
</comment>
<keyword evidence="2 5" id="KW-0378">Hydrolase</keyword>
<feature type="binding site" evidence="5">
    <location>
        <position position="185"/>
    </location>
    <ligand>
        <name>Mn(2+)</name>
        <dbReference type="ChEBI" id="CHEBI:29035"/>
        <label>2</label>
    </ligand>
</feature>
<evidence type="ECO:0000256" key="1">
    <source>
        <dbReference type="ARBA" id="ARBA00022723"/>
    </source>
</evidence>
<dbReference type="GO" id="GO:0050415">
    <property type="term" value="F:formimidoylglutamase activity"/>
    <property type="evidence" value="ECO:0007669"/>
    <property type="project" value="UniProtKB-UniRule"/>
</dbReference>
<dbReference type="Proteomes" id="UP000239763">
    <property type="component" value="Unassembled WGS sequence"/>
</dbReference>
<accession>A0AA44VUB5</accession>
<feature type="binding site" evidence="7">
    <location>
        <position position="185"/>
    </location>
    <ligand>
        <name>Mn(2+)</name>
        <dbReference type="ChEBI" id="CHEBI:29035"/>
        <label>1</label>
    </ligand>
</feature>
<feature type="binding site" evidence="5">
    <location>
        <position position="183"/>
    </location>
    <ligand>
        <name>Mn(2+)</name>
        <dbReference type="ChEBI" id="CHEBI:29035"/>
        <label>2</label>
    </ligand>
</feature>
<keyword evidence="3 5" id="KW-0369">Histidine metabolism</keyword>
<dbReference type="GO" id="GO:0008783">
    <property type="term" value="F:agmatinase activity"/>
    <property type="evidence" value="ECO:0007669"/>
    <property type="project" value="TreeGrafter"/>
</dbReference>
<comment type="cofactor">
    <cofactor evidence="5 7">
        <name>Mn(2+)</name>
        <dbReference type="ChEBI" id="CHEBI:29035"/>
    </cofactor>
    <text evidence="5 7">Binds 2 manganese ions per subunit.</text>
</comment>
<dbReference type="PRINTS" id="PR00116">
    <property type="entry name" value="ARGINASE"/>
</dbReference>
<dbReference type="EC" id="3.5.3.8" evidence="5 6"/>
<comment type="caution">
    <text evidence="10">The sequence shown here is derived from an EMBL/GenBank/DDBJ whole genome shotgun (WGS) entry which is preliminary data.</text>
</comment>
<reference evidence="10 11" key="1">
    <citation type="journal article" date="2018" name="Nature">
        <title>A major lineage of non-tailed dsDNA viruses as unrecognized killers of marine bacteria.</title>
        <authorList>
            <person name="Kauffman K.M."/>
            <person name="Hussain F.A."/>
            <person name="Yang J."/>
            <person name="Arevalo P."/>
            <person name="Brown J.M."/>
            <person name="Chang W.K."/>
            <person name="VanInsberghe D."/>
            <person name="Elsherbini J."/>
            <person name="Sharma R.S."/>
            <person name="Cutler M.B."/>
            <person name="Kelly L."/>
            <person name="Polz M.F."/>
        </authorList>
    </citation>
    <scope>NUCLEOTIDE SEQUENCE [LARGE SCALE GENOMIC DNA]</scope>
    <source>
        <strain evidence="10 11">10N.286.55.E1</strain>
    </source>
</reference>
<name>A0AA44VUB5_9VIBR</name>
<evidence type="ECO:0000256" key="6">
    <source>
        <dbReference type="NCBIfam" id="TIGR01227"/>
    </source>
</evidence>
<dbReference type="GO" id="GO:0030145">
    <property type="term" value="F:manganese ion binding"/>
    <property type="evidence" value="ECO:0007669"/>
    <property type="project" value="UniProtKB-UniRule"/>
</dbReference>
<gene>
    <name evidence="5" type="primary">hutG</name>
    <name evidence="10" type="ORF">BCV38_18070</name>
</gene>
<dbReference type="PANTHER" id="PTHR11358">
    <property type="entry name" value="ARGINASE/AGMATINASE"/>
    <property type="match status" value="1"/>
</dbReference>
<evidence type="ECO:0000256" key="8">
    <source>
        <dbReference type="PROSITE-ProRule" id="PRU00742"/>
    </source>
</evidence>
<dbReference type="InterPro" id="IPR020855">
    <property type="entry name" value="Ureohydrolase_Mn_BS"/>
</dbReference>
<dbReference type="Gene3D" id="3.40.800.10">
    <property type="entry name" value="Ureohydrolase domain"/>
    <property type="match status" value="1"/>
</dbReference>
<dbReference type="InterPro" id="IPR006035">
    <property type="entry name" value="Ureohydrolase"/>
</dbReference>
<feature type="binding site" evidence="5 7">
    <location>
        <position position="187"/>
    </location>
    <ligand>
        <name>Mn(2+)</name>
        <dbReference type="ChEBI" id="CHEBI:29035"/>
        <label>1</label>
    </ligand>
</feature>
<dbReference type="EMBL" id="MCSB01000007">
    <property type="protein sequence ID" value="PME31049.1"/>
    <property type="molecule type" value="Genomic_DNA"/>
</dbReference>
<protein>
    <recommendedName>
        <fullName evidence="5 6">Formimidoylglutamase</fullName>
        <ecNumber evidence="5 6">3.5.3.8</ecNumber>
    </recommendedName>
    <alternativeName>
        <fullName evidence="5">Formiminoglutamase</fullName>
    </alternativeName>
    <alternativeName>
        <fullName evidence="5">Formiminoglutamate hydrolase</fullName>
    </alternativeName>
</protein>
<dbReference type="PANTHER" id="PTHR11358:SF35">
    <property type="entry name" value="FORMIMIDOYLGLUTAMASE"/>
    <property type="match status" value="1"/>
</dbReference>
<dbReference type="PROSITE" id="PS01053">
    <property type="entry name" value="ARGINASE_1"/>
    <property type="match status" value="1"/>
</dbReference>
<evidence type="ECO:0000256" key="4">
    <source>
        <dbReference type="ARBA" id="ARBA00023211"/>
    </source>
</evidence>
<dbReference type="GO" id="GO:0033389">
    <property type="term" value="P:putrescine biosynthetic process from arginine, via agmatine"/>
    <property type="evidence" value="ECO:0007669"/>
    <property type="project" value="TreeGrafter"/>
</dbReference>
<dbReference type="CDD" id="cd09988">
    <property type="entry name" value="Formimidoylglutamase"/>
    <property type="match status" value="1"/>
</dbReference>
<evidence type="ECO:0000256" key="5">
    <source>
        <dbReference type="HAMAP-Rule" id="MF_00737"/>
    </source>
</evidence>
<evidence type="ECO:0000256" key="9">
    <source>
        <dbReference type="RuleBase" id="RU003684"/>
    </source>
</evidence>
<evidence type="ECO:0000313" key="10">
    <source>
        <dbReference type="EMBL" id="PME31049.1"/>
    </source>
</evidence>
<dbReference type="HAMAP" id="MF_00737">
    <property type="entry name" value="Formimidoylglutam"/>
    <property type="match status" value="1"/>
</dbReference>
<dbReference type="GO" id="GO:0019556">
    <property type="term" value="P:L-histidine catabolic process to glutamate and formamide"/>
    <property type="evidence" value="ECO:0007669"/>
    <property type="project" value="UniProtKB-UniRule"/>
</dbReference>
<feature type="binding site" evidence="5 7">
    <location>
        <position position="280"/>
    </location>
    <ligand>
        <name>Mn(2+)</name>
        <dbReference type="ChEBI" id="CHEBI:29035"/>
        <label>1</label>
    </ligand>
</feature>
<dbReference type="InterPro" id="IPR005923">
    <property type="entry name" value="HutG"/>
</dbReference>
<feature type="binding site" evidence="7">
    <location>
        <position position="282"/>
    </location>
    <ligand>
        <name>Mn(2+)</name>
        <dbReference type="ChEBI" id="CHEBI:29035"/>
        <label>1</label>
    </ligand>
</feature>
<dbReference type="Pfam" id="PF00491">
    <property type="entry name" value="Arginase"/>
    <property type="match status" value="1"/>
</dbReference>
<feature type="binding site" evidence="5">
    <location>
        <position position="282"/>
    </location>
    <ligand>
        <name>Mn(2+)</name>
        <dbReference type="ChEBI" id="CHEBI:29035"/>
        <label>2</label>
    </ligand>
</feature>
<proteinExistence type="inferred from homology"/>
<feature type="binding site" evidence="5">
    <location>
        <position position="280"/>
    </location>
    <ligand>
        <name>Mn(2+)</name>
        <dbReference type="ChEBI" id="CHEBI:29035"/>
        <label>2</label>
    </ligand>
</feature>
<dbReference type="NCBIfam" id="TIGR01227">
    <property type="entry name" value="hutG"/>
    <property type="match status" value="1"/>
</dbReference>
<dbReference type="GeneID" id="69648597"/>
<organism evidence="10 11">
    <name type="scientific">Vibrio lentus</name>
    <dbReference type="NCBI Taxonomy" id="136468"/>
    <lineage>
        <taxon>Bacteria</taxon>
        <taxon>Pseudomonadati</taxon>
        <taxon>Pseudomonadota</taxon>
        <taxon>Gammaproteobacteria</taxon>
        <taxon>Vibrionales</taxon>
        <taxon>Vibrionaceae</taxon>
        <taxon>Vibrio</taxon>
    </lineage>
</organism>
<feature type="binding site" evidence="5 7">
    <location>
        <position position="183"/>
    </location>
    <ligand>
        <name>Mn(2+)</name>
        <dbReference type="ChEBI" id="CHEBI:29035"/>
        <label>1</label>
    </ligand>
</feature>
<dbReference type="RefSeq" id="WP_102300344.1">
    <property type="nucleotide sequence ID" value="NZ_JAAHTI010000001.1"/>
</dbReference>
<evidence type="ECO:0000256" key="3">
    <source>
        <dbReference type="ARBA" id="ARBA00022808"/>
    </source>
</evidence>
<comment type="catalytic activity">
    <reaction evidence="5">
        <text>N-formimidoyl-L-glutamate + H2O = formamide + L-glutamate</text>
        <dbReference type="Rhea" id="RHEA:22492"/>
        <dbReference type="ChEBI" id="CHEBI:15377"/>
        <dbReference type="ChEBI" id="CHEBI:16397"/>
        <dbReference type="ChEBI" id="CHEBI:29985"/>
        <dbReference type="ChEBI" id="CHEBI:58928"/>
        <dbReference type="EC" id="3.5.3.8"/>
    </reaction>
</comment>
<dbReference type="AlphaFoldDB" id="A0AA44VUB5"/>
<keyword evidence="4 5" id="KW-0464">Manganese</keyword>
<feature type="binding site" evidence="5 7">
    <location>
        <position position="139"/>
    </location>
    <ligand>
        <name>Mn(2+)</name>
        <dbReference type="ChEBI" id="CHEBI:29035"/>
        <label>1</label>
    </ligand>
</feature>
<keyword evidence="1 5" id="KW-0479">Metal-binding</keyword>